<dbReference type="EnsemblMetazoa" id="XM_011679446">
    <property type="protein sequence ID" value="XP_011677748"/>
    <property type="gene ID" value="LOC105444767"/>
</dbReference>
<evidence type="ECO:0000259" key="3">
    <source>
        <dbReference type="Pfam" id="PF21788"/>
    </source>
</evidence>
<feature type="domain" description="Transposable element P transposase-like GTP-binding insertion" evidence="3">
    <location>
        <begin position="589"/>
        <end position="708"/>
    </location>
</feature>
<protein>
    <submittedName>
        <fullName evidence="5">Uncharacterized protein</fullName>
    </submittedName>
</protein>
<evidence type="ECO:0000259" key="2">
    <source>
        <dbReference type="Pfam" id="PF21787"/>
    </source>
</evidence>
<dbReference type="KEGG" id="spu:105444767"/>
<keyword evidence="6" id="KW-1185">Reference proteome</keyword>
<evidence type="ECO:0000256" key="1">
    <source>
        <dbReference type="SAM" id="Coils"/>
    </source>
</evidence>
<dbReference type="InterPro" id="IPR048365">
    <property type="entry name" value="TNP-like_RNaseH_N"/>
</dbReference>
<keyword evidence="1" id="KW-0175">Coiled coil</keyword>
<feature type="domain" description="Transposable element P transposase-like RNase H" evidence="2">
    <location>
        <begin position="418"/>
        <end position="563"/>
    </location>
</feature>
<accession>A0A7M7HME6</accession>
<dbReference type="Pfam" id="PF21788">
    <property type="entry name" value="TNP-like_GBD"/>
    <property type="match status" value="1"/>
</dbReference>
<reference evidence="6" key="1">
    <citation type="submission" date="2015-02" db="EMBL/GenBank/DDBJ databases">
        <title>Genome sequencing for Strongylocentrotus purpuratus.</title>
        <authorList>
            <person name="Murali S."/>
            <person name="Liu Y."/>
            <person name="Vee V."/>
            <person name="English A."/>
            <person name="Wang M."/>
            <person name="Skinner E."/>
            <person name="Han Y."/>
            <person name="Muzny D.M."/>
            <person name="Worley K.C."/>
            <person name="Gibbs R.A."/>
        </authorList>
    </citation>
    <scope>NUCLEOTIDE SEQUENCE</scope>
</reference>
<dbReference type="Proteomes" id="UP000007110">
    <property type="component" value="Unassembled WGS sequence"/>
</dbReference>
<dbReference type="InterPro" id="IPR048366">
    <property type="entry name" value="TNP-like_GBD"/>
</dbReference>
<dbReference type="RefSeq" id="XP_011677748.1">
    <property type="nucleotide sequence ID" value="XM_011679446.2"/>
</dbReference>
<dbReference type="GeneID" id="105444767"/>
<sequence>MVAMSGSHHCSALQGLCRLCGDVITERSVKKEKLAKVINRALSLDISIDDDDIHPPSVCYLCDRKLGRWRTWKSRKAGTGRNKRGGDVGIQIRNFEPHVDDCCICTAPQEQEPEPSLLQTCERIGREHDMVVQRRAGKVLLITLDEHGSSAQCLSVCESGLWTLRVYSKLVSKEHTHLKDLDILVTVESVMAVIEAVSKSHICPGNPEYVVSESSIMQRPIYIHRMPDPTKDTMRHTSCPLVTTSDGRCPTCSIYRTDLAKLYKTCEAMNSPALKGNHRYMRKEKLSKRLKTEKTNKKTLNQKLKRLKAQVKKKFNEEAKSVTELESKSFAQVLQQEENSIAKEFPDKSPQQLLWQEQLRRLNRKGTGMRWHPAILRLCIALHAKSAAAYNVLRDSGFLTLPHQTTLFQYTHFTDNPPGLNAQFFQRVCSDIKFSSLQQHEKNIMLSIDEIKVSEGLVFSQSTGEIVGFTSLGTLNDELQKYARDCEGAKEPKMASHILTVMIRAICASYRSPIAYFATLGATSDQLYWIVTESIEYLTHQGFCVRGIVSDGAAPNRGLYKILTEGISDNFFFNSITDDRIYLFGDVPHLIKTIRNNFENSGFNHKTKNLKFRGLDISWKHILDVYEWDFSSPSSLRMLHKLTEEHLHLTPALRMKVKLAAQVLSSTVANALKVQGLPETASTIRFIEYVDTFFDCLNVSTRFGGQRKRKDTLFPYSDQNDWRFTWLTEDLLSYLDEWESEGLILPITARDRERLILSKQTLQGIRMTVNSFVSLCRELLAEEGVQFVLSDKFNQDPLEEYFVKQRSIGRSNENPTVSQFGNNMLSIHVAGMSLRASKRANVTRESGGETSIDCTPIPRKKLFKR</sequence>
<feature type="domain" description="Transposable element P transposase-like RNase H C-terminal" evidence="4">
    <location>
        <begin position="792"/>
        <end position="820"/>
    </location>
</feature>
<proteinExistence type="predicted"/>
<dbReference type="InterPro" id="IPR048367">
    <property type="entry name" value="TNP-like_RNaseH_C"/>
</dbReference>
<dbReference type="Pfam" id="PF21787">
    <property type="entry name" value="TNP-like_RNaseH_N"/>
    <property type="match status" value="1"/>
</dbReference>
<organism evidence="5 6">
    <name type="scientific">Strongylocentrotus purpuratus</name>
    <name type="common">Purple sea urchin</name>
    <dbReference type="NCBI Taxonomy" id="7668"/>
    <lineage>
        <taxon>Eukaryota</taxon>
        <taxon>Metazoa</taxon>
        <taxon>Echinodermata</taxon>
        <taxon>Eleutherozoa</taxon>
        <taxon>Echinozoa</taxon>
        <taxon>Echinoidea</taxon>
        <taxon>Euechinoidea</taxon>
        <taxon>Echinacea</taxon>
        <taxon>Camarodonta</taxon>
        <taxon>Echinidea</taxon>
        <taxon>Strongylocentrotidae</taxon>
        <taxon>Strongylocentrotus</taxon>
    </lineage>
</organism>
<feature type="coiled-coil region" evidence="1">
    <location>
        <begin position="283"/>
        <end position="317"/>
    </location>
</feature>
<name>A0A7M7HME6_STRPU</name>
<dbReference type="Pfam" id="PF21789">
    <property type="entry name" value="TNP-like_RNaseH_C"/>
    <property type="match status" value="1"/>
</dbReference>
<dbReference type="AlphaFoldDB" id="A0A7M7HME6"/>
<dbReference type="InParanoid" id="A0A7M7HME6"/>
<dbReference type="OrthoDB" id="7474070at2759"/>
<reference evidence="5" key="2">
    <citation type="submission" date="2021-01" db="UniProtKB">
        <authorList>
            <consortium name="EnsemblMetazoa"/>
        </authorList>
    </citation>
    <scope>IDENTIFICATION</scope>
</reference>
<dbReference type="OMA" id="ARTMRWH"/>
<evidence type="ECO:0000259" key="4">
    <source>
        <dbReference type="Pfam" id="PF21789"/>
    </source>
</evidence>
<evidence type="ECO:0000313" key="6">
    <source>
        <dbReference type="Proteomes" id="UP000007110"/>
    </source>
</evidence>
<evidence type="ECO:0000313" key="5">
    <source>
        <dbReference type="EnsemblMetazoa" id="XP_011677748"/>
    </source>
</evidence>